<protein>
    <submittedName>
        <fullName evidence="2">12458_t:CDS:1</fullName>
    </submittedName>
</protein>
<evidence type="ECO:0000313" key="2">
    <source>
        <dbReference type="EMBL" id="CAG8461853.1"/>
    </source>
</evidence>
<dbReference type="Proteomes" id="UP000789405">
    <property type="component" value="Unassembled WGS sequence"/>
</dbReference>
<feature type="compositionally biased region" description="Polar residues" evidence="1">
    <location>
        <begin position="229"/>
        <end position="248"/>
    </location>
</feature>
<dbReference type="OrthoDB" id="2420749at2759"/>
<dbReference type="GO" id="GO:0007131">
    <property type="term" value="P:reciprocal meiotic recombination"/>
    <property type="evidence" value="ECO:0007669"/>
    <property type="project" value="InterPro"/>
</dbReference>
<dbReference type="InterPro" id="IPR004354">
    <property type="entry name" value="Meiotic_Rec114"/>
</dbReference>
<keyword evidence="3" id="KW-1185">Reference proteome</keyword>
<dbReference type="EMBL" id="CAJVPY010000272">
    <property type="protein sequence ID" value="CAG8461853.1"/>
    <property type="molecule type" value="Genomic_DNA"/>
</dbReference>
<organism evidence="2 3">
    <name type="scientific">Dentiscutata erythropus</name>
    <dbReference type="NCBI Taxonomy" id="1348616"/>
    <lineage>
        <taxon>Eukaryota</taxon>
        <taxon>Fungi</taxon>
        <taxon>Fungi incertae sedis</taxon>
        <taxon>Mucoromycota</taxon>
        <taxon>Glomeromycotina</taxon>
        <taxon>Glomeromycetes</taxon>
        <taxon>Diversisporales</taxon>
        <taxon>Gigasporaceae</taxon>
        <taxon>Dentiscutata</taxon>
    </lineage>
</organism>
<dbReference type="AlphaFoldDB" id="A0A9N8VP18"/>
<reference evidence="2" key="1">
    <citation type="submission" date="2021-06" db="EMBL/GenBank/DDBJ databases">
        <authorList>
            <person name="Kallberg Y."/>
            <person name="Tangrot J."/>
            <person name="Rosling A."/>
        </authorList>
    </citation>
    <scope>NUCLEOTIDE SEQUENCE</scope>
    <source>
        <strain evidence="2">MA453B</strain>
    </source>
</reference>
<sequence length="328" mass="36792">MSSQRHEPFRYELEKYSRSYASTSATSNQWTHISRPNVFVSLENMFPAGVIVAGVGEPILKVIADQNTLLECVNVSYRHANILKAKALLRSPTIGIRYNYSIVDRNGVTTAQEARKFQLRFKTVEDFESCAGIIGRYISCKPILGNDSGVSSSASTNELGISNQAQVLSKVQPPFNNISIMPQQQISRSQREQSVTLTTRQELSQKSYSFDSSSRPSTSSSTSSFATTDINSRPIQNQNNLSKFPSPIQTTNNLEIHALNQRPPSNDIINSSQKVVNIMNTVKANDYSLPFPNDDDELQAWIITILKDPEYPQFVSRVEKLWKARLMM</sequence>
<proteinExistence type="predicted"/>
<evidence type="ECO:0000256" key="1">
    <source>
        <dbReference type="SAM" id="MobiDB-lite"/>
    </source>
</evidence>
<evidence type="ECO:0000313" key="3">
    <source>
        <dbReference type="Proteomes" id="UP000789405"/>
    </source>
</evidence>
<dbReference type="Pfam" id="PF03525">
    <property type="entry name" value="Meiotic_rec114"/>
    <property type="match status" value="1"/>
</dbReference>
<feature type="region of interest" description="Disordered" evidence="1">
    <location>
        <begin position="182"/>
        <end position="248"/>
    </location>
</feature>
<comment type="caution">
    <text evidence="2">The sequence shown here is derived from an EMBL/GenBank/DDBJ whole genome shotgun (WGS) entry which is preliminary data.</text>
</comment>
<feature type="compositionally biased region" description="Polar residues" evidence="1">
    <location>
        <begin position="195"/>
        <end position="206"/>
    </location>
</feature>
<feature type="compositionally biased region" description="Low complexity" evidence="1">
    <location>
        <begin position="183"/>
        <end position="194"/>
    </location>
</feature>
<feature type="compositionally biased region" description="Low complexity" evidence="1">
    <location>
        <begin position="207"/>
        <end position="228"/>
    </location>
</feature>
<gene>
    <name evidence="2" type="ORF">DERYTH_LOCUS1046</name>
</gene>
<name>A0A9N8VP18_9GLOM</name>
<accession>A0A9N8VP18</accession>